<accession>A0A6F8V9S6</accession>
<dbReference type="KEGG" id="slac:SKTS_13440"/>
<sequence>MITSRKLDDLLLPVKIKALDLINECKAHGIDLLVTSTYRDLEAQAALYAQGRTAPGRIVTNARSGQSFHNYRVAFDVVPLRGGKPVWGTTGNGIDNDPTDDDKDDLELWQRIGAIGEELGLEWAGRWTRFREYPHFQYTGGLTLADFAAGKTLPITQRATS</sequence>
<name>A0A6F8V9S6_9PROT</name>
<keyword evidence="3" id="KW-1185">Reference proteome</keyword>
<dbReference type="RefSeq" id="WP_173062195.1">
    <property type="nucleotide sequence ID" value="NZ_AP022853.1"/>
</dbReference>
<dbReference type="InterPro" id="IPR009045">
    <property type="entry name" value="Zn_M74/Hedgehog-like"/>
</dbReference>
<gene>
    <name evidence="2" type="ORF">SKTS_13440</name>
</gene>
<evidence type="ECO:0000313" key="2">
    <source>
        <dbReference type="EMBL" id="BCB26458.1"/>
    </source>
</evidence>
<dbReference type="GO" id="GO:0008233">
    <property type="term" value="F:peptidase activity"/>
    <property type="evidence" value="ECO:0007669"/>
    <property type="project" value="InterPro"/>
</dbReference>
<protein>
    <recommendedName>
        <fullName evidence="1">Peptidase M15C domain-containing protein</fullName>
    </recommendedName>
</protein>
<reference evidence="3" key="1">
    <citation type="submission" date="2020-03" db="EMBL/GenBank/DDBJ databases">
        <title>Complete genome sequence of sulfur-oxidizing bacterium skT11.</title>
        <authorList>
            <person name="Kanda M."/>
            <person name="Kojima H."/>
            <person name="Fukui M."/>
        </authorList>
    </citation>
    <scope>NUCLEOTIDE SEQUENCE [LARGE SCALE GENOMIC DNA]</scope>
    <source>
        <strain evidence="3">skT11</strain>
    </source>
</reference>
<dbReference type="Pfam" id="PF13539">
    <property type="entry name" value="Peptidase_M15_4"/>
    <property type="match status" value="1"/>
</dbReference>
<dbReference type="EMBL" id="AP022853">
    <property type="protein sequence ID" value="BCB26458.1"/>
    <property type="molecule type" value="Genomic_DNA"/>
</dbReference>
<evidence type="ECO:0000313" key="3">
    <source>
        <dbReference type="Proteomes" id="UP000502260"/>
    </source>
</evidence>
<dbReference type="AlphaFoldDB" id="A0A6F8V9S6"/>
<dbReference type="Proteomes" id="UP000502260">
    <property type="component" value="Chromosome"/>
</dbReference>
<dbReference type="InterPro" id="IPR039561">
    <property type="entry name" value="Peptidase_M15C"/>
</dbReference>
<proteinExistence type="predicted"/>
<evidence type="ECO:0000259" key="1">
    <source>
        <dbReference type="Pfam" id="PF13539"/>
    </source>
</evidence>
<feature type="domain" description="Peptidase M15C" evidence="1">
    <location>
        <begin position="62"/>
        <end position="138"/>
    </location>
</feature>
<dbReference type="CDD" id="cd14845">
    <property type="entry name" value="L-Ala-D-Glu_peptidase_like"/>
    <property type="match status" value="1"/>
</dbReference>
<organism evidence="2 3">
    <name type="scientific">Sulfurimicrobium lacus</name>
    <dbReference type="NCBI Taxonomy" id="2715678"/>
    <lineage>
        <taxon>Bacteria</taxon>
        <taxon>Pseudomonadati</taxon>
        <taxon>Pseudomonadota</taxon>
        <taxon>Betaproteobacteria</taxon>
        <taxon>Nitrosomonadales</taxon>
        <taxon>Sulfuricellaceae</taxon>
        <taxon>Sulfurimicrobium</taxon>
    </lineage>
</organism>
<dbReference type="SUPFAM" id="SSF55166">
    <property type="entry name" value="Hedgehog/DD-peptidase"/>
    <property type="match status" value="1"/>
</dbReference>
<dbReference type="Gene3D" id="3.30.1380.10">
    <property type="match status" value="1"/>
</dbReference>